<protein>
    <recommendedName>
        <fullName evidence="3">DUF38 domain-containing protein</fullName>
    </recommendedName>
</protein>
<dbReference type="AlphaFoldDB" id="A0A2G5TSI1"/>
<evidence type="ECO:0000313" key="2">
    <source>
        <dbReference type="Proteomes" id="UP000230233"/>
    </source>
</evidence>
<gene>
    <name evidence="1" type="primary">Cnig_chr_V.g21557</name>
    <name evidence="1" type="ORF">B9Z55_021557</name>
</gene>
<evidence type="ECO:0000313" key="1">
    <source>
        <dbReference type="EMBL" id="PIC30247.1"/>
    </source>
</evidence>
<evidence type="ECO:0008006" key="3">
    <source>
        <dbReference type="Google" id="ProtNLM"/>
    </source>
</evidence>
<name>A0A2G5TSI1_9PELO</name>
<dbReference type="Proteomes" id="UP000230233">
    <property type="component" value="Chromosome V"/>
</dbReference>
<comment type="caution">
    <text evidence="1">The sequence shown here is derived from an EMBL/GenBank/DDBJ whole genome shotgun (WGS) entry which is preliminary data.</text>
</comment>
<proteinExistence type="predicted"/>
<sequence>MFLKEMFLFSPTPKSYRIGFNRFEDRNNLHLSLGISEMGNKWFFKIDNSGEGVLISLFGYSIIFERVPGMKF</sequence>
<keyword evidence="2" id="KW-1185">Reference proteome</keyword>
<accession>A0A2G5TSI1</accession>
<reference evidence="2" key="1">
    <citation type="submission" date="2017-10" db="EMBL/GenBank/DDBJ databases">
        <title>Rapid genome shrinkage in a self-fertile nematode reveals novel sperm competition proteins.</title>
        <authorList>
            <person name="Yin D."/>
            <person name="Schwarz E.M."/>
            <person name="Thomas C.G."/>
            <person name="Felde R.L."/>
            <person name="Korf I.F."/>
            <person name="Cutter A.D."/>
            <person name="Schartner C.M."/>
            <person name="Ralston E.J."/>
            <person name="Meyer B.J."/>
            <person name="Haag E.S."/>
        </authorList>
    </citation>
    <scope>NUCLEOTIDE SEQUENCE [LARGE SCALE GENOMIC DNA]</scope>
    <source>
        <strain evidence="2">JU1422</strain>
    </source>
</reference>
<dbReference type="EMBL" id="PDUG01000005">
    <property type="protein sequence ID" value="PIC30247.1"/>
    <property type="molecule type" value="Genomic_DNA"/>
</dbReference>
<organism evidence="1 2">
    <name type="scientific">Caenorhabditis nigoni</name>
    <dbReference type="NCBI Taxonomy" id="1611254"/>
    <lineage>
        <taxon>Eukaryota</taxon>
        <taxon>Metazoa</taxon>
        <taxon>Ecdysozoa</taxon>
        <taxon>Nematoda</taxon>
        <taxon>Chromadorea</taxon>
        <taxon>Rhabditida</taxon>
        <taxon>Rhabditina</taxon>
        <taxon>Rhabditomorpha</taxon>
        <taxon>Rhabditoidea</taxon>
        <taxon>Rhabditidae</taxon>
        <taxon>Peloderinae</taxon>
        <taxon>Caenorhabditis</taxon>
    </lineage>
</organism>